<evidence type="ECO:0000313" key="3">
    <source>
        <dbReference type="Proteomes" id="UP000192939"/>
    </source>
</evidence>
<dbReference type="CDD" id="cd02223">
    <property type="entry name" value="cupin_Bh2720-like"/>
    <property type="match status" value="1"/>
</dbReference>
<dbReference type="EMBL" id="FXAE01000027">
    <property type="protein sequence ID" value="SMF36575.1"/>
    <property type="molecule type" value="Genomic_DNA"/>
</dbReference>
<dbReference type="PANTHER" id="PTHR43346:SF1">
    <property type="entry name" value="QUERCETIN 2,3-DIOXYGENASE-RELATED"/>
    <property type="match status" value="1"/>
</dbReference>
<keyword evidence="2" id="KW-0413">Isomerase</keyword>
<name>A0ABY1LYU1_9BACL</name>
<dbReference type="InterPro" id="IPR014710">
    <property type="entry name" value="RmlC-like_jellyroll"/>
</dbReference>
<accession>A0ABY1LYU1</accession>
<dbReference type="InterPro" id="IPR052538">
    <property type="entry name" value="Flavonoid_dioxygenase-like"/>
</dbReference>
<reference evidence="2 3" key="1">
    <citation type="submission" date="2017-04" db="EMBL/GenBank/DDBJ databases">
        <authorList>
            <person name="Varghese N."/>
            <person name="Submissions S."/>
        </authorList>
    </citation>
    <scope>NUCLEOTIDE SEQUENCE [LARGE SCALE GENOMIC DNA]</scope>
    <source>
        <strain evidence="2 3">J12</strain>
    </source>
</reference>
<keyword evidence="3" id="KW-1185">Reference proteome</keyword>
<comment type="caution">
    <text evidence="2">The sequence shown here is derived from an EMBL/GenBank/DDBJ whole genome shotgun (WGS) entry which is preliminary data.</text>
</comment>
<dbReference type="Gene3D" id="2.60.120.10">
    <property type="entry name" value="Jelly Rolls"/>
    <property type="match status" value="1"/>
</dbReference>
<dbReference type="GO" id="GO:0016853">
    <property type="term" value="F:isomerase activity"/>
    <property type="evidence" value="ECO:0007669"/>
    <property type="project" value="UniProtKB-KW"/>
</dbReference>
<feature type="domain" description="Cupin type-2" evidence="1">
    <location>
        <begin position="106"/>
        <end position="181"/>
    </location>
</feature>
<dbReference type="InterPro" id="IPR011051">
    <property type="entry name" value="RmlC_Cupin_sf"/>
</dbReference>
<evidence type="ECO:0000313" key="2">
    <source>
        <dbReference type="EMBL" id="SMF36575.1"/>
    </source>
</evidence>
<dbReference type="InterPro" id="IPR013096">
    <property type="entry name" value="Cupin_2"/>
</dbReference>
<dbReference type="RefSeq" id="WP_139817528.1">
    <property type="nucleotide sequence ID" value="NZ_FXAE01000027.1"/>
</dbReference>
<sequence length="203" mass="23252">MSYVPGPYPGLSYAAPYDPYIYPQPYFAYGYSNPPAYQPARYPDYIEPSPIYPEYDSSPLQEGSWDRQPLQDYGQQPFVINISDAAEHNQNFRTALWTGKHFQVTLMCIPVGEDIGLEIHPNTDQFVRVEEGRGVAQMGDRADHLTFVRNIREDDAVFIPAGTWHNIINTGNEPLKVYVIYAPPQHPFGTVHRTKREAMMEHE</sequence>
<protein>
    <submittedName>
        <fullName evidence="2">Mannose-6-phosphate isomerase, cupin superfamily</fullName>
    </submittedName>
</protein>
<dbReference type="Pfam" id="PF07883">
    <property type="entry name" value="Cupin_2"/>
    <property type="match status" value="1"/>
</dbReference>
<dbReference type="Proteomes" id="UP000192939">
    <property type="component" value="Unassembled WGS sequence"/>
</dbReference>
<organism evidence="2 3">
    <name type="scientific">Paenibacillus barengoltzii J12</name>
    <dbReference type="NCBI Taxonomy" id="935846"/>
    <lineage>
        <taxon>Bacteria</taxon>
        <taxon>Bacillati</taxon>
        <taxon>Bacillota</taxon>
        <taxon>Bacilli</taxon>
        <taxon>Bacillales</taxon>
        <taxon>Paenibacillaceae</taxon>
        <taxon>Paenibacillus</taxon>
    </lineage>
</organism>
<dbReference type="SUPFAM" id="SSF51182">
    <property type="entry name" value="RmlC-like cupins"/>
    <property type="match status" value="1"/>
</dbReference>
<dbReference type="PANTHER" id="PTHR43346">
    <property type="entry name" value="LIGAND BINDING DOMAIN PROTEIN, PUTATIVE (AFU_ORTHOLOGUE AFUA_6G14370)-RELATED"/>
    <property type="match status" value="1"/>
</dbReference>
<evidence type="ECO:0000259" key="1">
    <source>
        <dbReference type="Pfam" id="PF07883"/>
    </source>
</evidence>
<gene>
    <name evidence="2" type="ORF">SAMN02744124_02640</name>
</gene>
<proteinExistence type="predicted"/>